<accession>A0A564XUY1</accession>
<evidence type="ECO:0008006" key="3">
    <source>
        <dbReference type="Google" id="ProtNLM"/>
    </source>
</evidence>
<proteinExistence type="predicted"/>
<dbReference type="InterPro" id="IPR036691">
    <property type="entry name" value="Endo/exonu/phosph_ase_sf"/>
</dbReference>
<organism evidence="1 2">
    <name type="scientific">Hymenolepis diminuta</name>
    <name type="common">Rat tapeworm</name>
    <dbReference type="NCBI Taxonomy" id="6216"/>
    <lineage>
        <taxon>Eukaryota</taxon>
        <taxon>Metazoa</taxon>
        <taxon>Spiralia</taxon>
        <taxon>Lophotrochozoa</taxon>
        <taxon>Platyhelminthes</taxon>
        <taxon>Cestoda</taxon>
        <taxon>Eucestoda</taxon>
        <taxon>Cyclophyllidea</taxon>
        <taxon>Hymenolepididae</taxon>
        <taxon>Hymenolepis</taxon>
    </lineage>
</organism>
<evidence type="ECO:0000313" key="2">
    <source>
        <dbReference type="Proteomes" id="UP000321570"/>
    </source>
</evidence>
<keyword evidence="2" id="KW-1185">Reference proteome</keyword>
<dbReference type="Gene3D" id="3.60.10.10">
    <property type="entry name" value="Endonuclease/exonuclease/phosphatase"/>
    <property type="match status" value="1"/>
</dbReference>
<protein>
    <recommendedName>
        <fullName evidence="3">Endo/exonuclease/phosphatase domain-containing protein</fullName>
    </recommendedName>
</protein>
<dbReference type="Proteomes" id="UP000321570">
    <property type="component" value="Unassembled WGS sequence"/>
</dbReference>
<dbReference type="EMBL" id="CABIJS010000001">
    <property type="protein sequence ID" value="VUZ38559.1"/>
    <property type="molecule type" value="Genomic_DNA"/>
</dbReference>
<name>A0A564XUY1_HYMDI</name>
<sequence>MGDFKCRIGKDARTMYELVVGPSTDQSPETSVNGRRVASFCAINGLKILNTSYEKKMLLRTTWQHPHGAKAMMDLVIGSRSPSFEFTDLRVCRKAKANSDHYLVVKTLSVRACTKRTIYRPNRQLQA</sequence>
<reference evidence="1 2" key="1">
    <citation type="submission" date="2019-07" db="EMBL/GenBank/DDBJ databases">
        <authorList>
            <person name="Jastrzebski P J."/>
            <person name="Paukszto L."/>
            <person name="Jastrzebski P J."/>
        </authorList>
    </citation>
    <scope>NUCLEOTIDE SEQUENCE [LARGE SCALE GENOMIC DNA]</scope>
    <source>
        <strain evidence="1 2">WMS-il1</strain>
    </source>
</reference>
<dbReference type="AlphaFoldDB" id="A0A564XUY1"/>
<gene>
    <name evidence="1" type="ORF">WMSIL1_LOCUS22</name>
</gene>
<evidence type="ECO:0000313" key="1">
    <source>
        <dbReference type="EMBL" id="VUZ38559.1"/>
    </source>
</evidence>